<keyword evidence="1" id="KW-0812">Transmembrane</keyword>
<evidence type="ECO:0000313" key="2">
    <source>
        <dbReference type="EMBL" id="GAI56557.1"/>
    </source>
</evidence>
<feature type="non-terminal residue" evidence="2">
    <location>
        <position position="1"/>
    </location>
</feature>
<dbReference type="AlphaFoldDB" id="X1PJX2"/>
<feature type="transmembrane region" description="Helical" evidence="1">
    <location>
        <begin position="71"/>
        <end position="89"/>
    </location>
</feature>
<gene>
    <name evidence="2" type="ORF">S06H3_58680</name>
</gene>
<sequence length="126" mass="14855">HYELREMSQNKVERIWTHKLLNIKYIFFILIYLIFIISLVLSTSINMGKMPFILSILYIIYYLVFKIEFRLALSFCLLMLLSLPVLLITNNYKIEIITIEPKTIIGIGDTVFKNKAICFEANIKKT</sequence>
<name>X1PJX2_9ZZZZ</name>
<keyword evidence="1" id="KW-0472">Membrane</keyword>
<comment type="caution">
    <text evidence="2">The sequence shown here is derived from an EMBL/GenBank/DDBJ whole genome shotgun (WGS) entry which is preliminary data.</text>
</comment>
<proteinExistence type="predicted"/>
<feature type="transmembrane region" description="Helical" evidence="1">
    <location>
        <begin position="21"/>
        <end position="41"/>
    </location>
</feature>
<dbReference type="EMBL" id="BARV01038020">
    <property type="protein sequence ID" value="GAI56557.1"/>
    <property type="molecule type" value="Genomic_DNA"/>
</dbReference>
<feature type="transmembrane region" description="Helical" evidence="1">
    <location>
        <begin position="47"/>
        <end position="64"/>
    </location>
</feature>
<organism evidence="2">
    <name type="scientific">marine sediment metagenome</name>
    <dbReference type="NCBI Taxonomy" id="412755"/>
    <lineage>
        <taxon>unclassified sequences</taxon>
        <taxon>metagenomes</taxon>
        <taxon>ecological metagenomes</taxon>
    </lineage>
</organism>
<evidence type="ECO:0000256" key="1">
    <source>
        <dbReference type="SAM" id="Phobius"/>
    </source>
</evidence>
<reference evidence="2" key="1">
    <citation type="journal article" date="2014" name="Front. Microbiol.">
        <title>High frequency of phylogenetically diverse reductive dehalogenase-homologous genes in deep subseafloor sedimentary metagenomes.</title>
        <authorList>
            <person name="Kawai M."/>
            <person name="Futagami T."/>
            <person name="Toyoda A."/>
            <person name="Takaki Y."/>
            <person name="Nishi S."/>
            <person name="Hori S."/>
            <person name="Arai W."/>
            <person name="Tsubouchi T."/>
            <person name="Morono Y."/>
            <person name="Uchiyama I."/>
            <person name="Ito T."/>
            <person name="Fujiyama A."/>
            <person name="Inagaki F."/>
            <person name="Takami H."/>
        </authorList>
    </citation>
    <scope>NUCLEOTIDE SEQUENCE</scope>
    <source>
        <strain evidence="2">Expedition CK06-06</strain>
    </source>
</reference>
<keyword evidence="1" id="KW-1133">Transmembrane helix</keyword>
<accession>X1PJX2</accession>
<protein>
    <submittedName>
        <fullName evidence="2">Uncharacterized protein</fullName>
    </submittedName>
</protein>